<reference evidence="3" key="1">
    <citation type="submission" date="2023-03" db="EMBL/GenBank/DDBJ databases">
        <title>Lomoglobus Profundus gen. nov., sp. nov., a novel member of the phylum Verrucomicrobia, isolated from deep-marine sediment of South China Sea.</title>
        <authorList>
            <person name="Ahmad T."/>
            <person name="Ishaq S.E."/>
            <person name="Wang F."/>
        </authorList>
    </citation>
    <scope>NUCLEOTIDE SEQUENCE</scope>
    <source>
        <strain evidence="3">LMO-M01</strain>
    </source>
</reference>
<protein>
    <submittedName>
        <fullName evidence="3">YceI family protein</fullName>
    </submittedName>
</protein>
<dbReference type="Pfam" id="PF04264">
    <property type="entry name" value="YceI"/>
    <property type="match status" value="1"/>
</dbReference>
<dbReference type="InterPro" id="IPR007372">
    <property type="entry name" value="Lipid/polyisoprenoid-bd_YceI"/>
</dbReference>
<dbReference type="Proteomes" id="UP001218638">
    <property type="component" value="Chromosome"/>
</dbReference>
<dbReference type="AlphaFoldDB" id="A0AAF0CI08"/>
<dbReference type="SUPFAM" id="SSF101874">
    <property type="entry name" value="YceI-like"/>
    <property type="match status" value="1"/>
</dbReference>
<dbReference type="PANTHER" id="PTHR34406">
    <property type="entry name" value="PROTEIN YCEI"/>
    <property type="match status" value="1"/>
</dbReference>
<dbReference type="PANTHER" id="PTHR34406:SF1">
    <property type="entry name" value="PROTEIN YCEI"/>
    <property type="match status" value="1"/>
</dbReference>
<dbReference type="RefSeq" id="WP_330931873.1">
    <property type="nucleotide sequence ID" value="NZ_CP119075.1"/>
</dbReference>
<sequence>MKSVLLSSLLLSASVLSAAPQAFDFQDPKGVNAARFSLDAPLEAISGSGNGISGEVRFDSAAPADFSGHLTLATASLTVPNGTMKEHLHGANWLDVTTYPEITFVTKSVRDAVTSGTVTKARVTGDLTIKGVTKTLTVPVTLTSLPGKLSDRTGGQMQGDLLVLRTTFSINRSEFGIMPGQATDKVAETIELSLALAGAAAR</sequence>
<dbReference type="EMBL" id="CP119075">
    <property type="protein sequence ID" value="WED64862.1"/>
    <property type="molecule type" value="Genomic_DNA"/>
</dbReference>
<evidence type="ECO:0000313" key="4">
    <source>
        <dbReference type="Proteomes" id="UP001218638"/>
    </source>
</evidence>
<dbReference type="KEGG" id="slom:PXH66_21155"/>
<organism evidence="3 4">
    <name type="scientific">Synoicihabitans lomoniglobus</name>
    <dbReference type="NCBI Taxonomy" id="2909285"/>
    <lineage>
        <taxon>Bacteria</taxon>
        <taxon>Pseudomonadati</taxon>
        <taxon>Verrucomicrobiota</taxon>
        <taxon>Opitutia</taxon>
        <taxon>Opitutales</taxon>
        <taxon>Opitutaceae</taxon>
        <taxon>Synoicihabitans</taxon>
    </lineage>
</organism>
<name>A0AAF0CI08_9BACT</name>
<dbReference type="InterPro" id="IPR036761">
    <property type="entry name" value="TTHA0802/YceI-like_sf"/>
</dbReference>
<gene>
    <name evidence="3" type="ORF">PXH66_21155</name>
</gene>
<dbReference type="Gene3D" id="2.40.128.110">
    <property type="entry name" value="Lipid/polyisoprenoid-binding, YceI-like"/>
    <property type="match status" value="1"/>
</dbReference>
<accession>A0AAF0CI08</accession>
<feature type="chain" id="PRO_5041945792" evidence="1">
    <location>
        <begin position="19"/>
        <end position="202"/>
    </location>
</feature>
<evidence type="ECO:0000313" key="3">
    <source>
        <dbReference type="EMBL" id="WED64862.1"/>
    </source>
</evidence>
<keyword evidence="1" id="KW-0732">Signal</keyword>
<keyword evidence="4" id="KW-1185">Reference proteome</keyword>
<feature type="domain" description="Lipid/polyisoprenoid-binding YceI-like" evidence="2">
    <location>
        <begin position="24"/>
        <end position="199"/>
    </location>
</feature>
<dbReference type="SMART" id="SM00867">
    <property type="entry name" value="YceI"/>
    <property type="match status" value="1"/>
</dbReference>
<evidence type="ECO:0000259" key="2">
    <source>
        <dbReference type="SMART" id="SM00867"/>
    </source>
</evidence>
<proteinExistence type="predicted"/>
<feature type="signal peptide" evidence="1">
    <location>
        <begin position="1"/>
        <end position="18"/>
    </location>
</feature>
<evidence type="ECO:0000256" key="1">
    <source>
        <dbReference type="SAM" id="SignalP"/>
    </source>
</evidence>